<comment type="caution">
    <text evidence="3">The sequence shown here is derived from an EMBL/GenBank/DDBJ whole genome shotgun (WGS) entry which is preliminary data.</text>
</comment>
<dbReference type="Gene3D" id="3.30.70.100">
    <property type="match status" value="1"/>
</dbReference>
<evidence type="ECO:0000313" key="3">
    <source>
        <dbReference type="EMBL" id="OCX73209.1"/>
    </source>
</evidence>
<dbReference type="SUPFAM" id="SSF55008">
    <property type="entry name" value="HMA, heavy metal-associated domain"/>
    <property type="match status" value="1"/>
</dbReference>
<dbReference type="PROSITE" id="PS01047">
    <property type="entry name" value="HMA_1"/>
    <property type="match status" value="1"/>
</dbReference>
<proteinExistence type="predicted"/>
<evidence type="ECO:0000256" key="1">
    <source>
        <dbReference type="ARBA" id="ARBA00022723"/>
    </source>
</evidence>
<dbReference type="InterPro" id="IPR036163">
    <property type="entry name" value="HMA_dom_sf"/>
</dbReference>
<dbReference type="RefSeq" id="WP_024895042.1">
    <property type="nucleotide sequence ID" value="NZ_LWRZ01000395.1"/>
</dbReference>
<dbReference type="InterPro" id="IPR006121">
    <property type="entry name" value="HMA_dom"/>
</dbReference>
<evidence type="ECO:0000259" key="2">
    <source>
        <dbReference type="PROSITE" id="PS50846"/>
    </source>
</evidence>
<gene>
    <name evidence="3" type="ORF">A6P07_08755</name>
</gene>
<name>A0A1C2HXH2_ACITH</name>
<protein>
    <submittedName>
        <fullName evidence="3">Heavy metal-binding protein</fullName>
    </submittedName>
</protein>
<dbReference type="STRING" id="930.GCA_002079865_00021"/>
<dbReference type="Proteomes" id="UP000094893">
    <property type="component" value="Unassembled WGS sequence"/>
</dbReference>
<accession>A0A1C2HXH2</accession>
<dbReference type="GO" id="GO:0046872">
    <property type="term" value="F:metal ion binding"/>
    <property type="evidence" value="ECO:0007669"/>
    <property type="project" value="UniProtKB-KW"/>
</dbReference>
<sequence>MSEIHLKITGMTCEHCVRAVAKALEGVPGVEKADVTLEPGEAVVHGKADTTALTAAVKEEGYVAEVRG</sequence>
<keyword evidence="1" id="KW-0479">Metal-binding</keyword>
<dbReference type="AlphaFoldDB" id="A0A1C2HXH2"/>
<dbReference type="Pfam" id="PF00403">
    <property type="entry name" value="HMA"/>
    <property type="match status" value="1"/>
</dbReference>
<feature type="domain" description="HMA" evidence="2">
    <location>
        <begin position="2"/>
        <end position="65"/>
    </location>
</feature>
<dbReference type="InterPro" id="IPR017969">
    <property type="entry name" value="Heavy-metal-associated_CS"/>
</dbReference>
<organism evidence="3 4">
    <name type="scientific">Acidithiobacillus thiooxidans</name>
    <name type="common">Thiobacillus thiooxidans</name>
    <dbReference type="NCBI Taxonomy" id="930"/>
    <lineage>
        <taxon>Bacteria</taxon>
        <taxon>Pseudomonadati</taxon>
        <taxon>Pseudomonadota</taxon>
        <taxon>Acidithiobacillia</taxon>
        <taxon>Acidithiobacillales</taxon>
        <taxon>Acidithiobacillaceae</taxon>
        <taxon>Acidithiobacillus</taxon>
    </lineage>
</organism>
<dbReference type="EMBL" id="LWSA01000111">
    <property type="protein sequence ID" value="OCX73209.1"/>
    <property type="molecule type" value="Genomic_DNA"/>
</dbReference>
<dbReference type="CDD" id="cd00371">
    <property type="entry name" value="HMA"/>
    <property type="match status" value="1"/>
</dbReference>
<dbReference type="PROSITE" id="PS50846">
    <property type="entry name" value="HMA_2"/>
    <property type="match status" value="1"/>
</dbReference>
<reference evidence="3 4" key="1">
    <citation type="journal article" date="2016" name="Int. J. Mol. Sci.">
        <title>Comparative genomics of the extreme acidophile Acidithiobacillus thiooxidans reveals intraspecific divergence and niche adaptation.</title>
        <authorList>
            <person name="Zhang X."/>
            <person name="Feng X."/>
            <person name="Tao J."/>
            <person name="Ma L."/>
            <person name="Xiao Y."/>
            <person name="Liang Y."/>
            <person name="Liu X."/>
            <person name="Yin H."/>
        </authorList>
    </citation>
    <scope>NUCLEOTIDE SEQUENCE [LARGE SCALE GENOMIC DNA]</scope>
    <source>
        <strain evidence="3 4">A02</strain>
    </source>
</reference>
<evidence type="ECO:0000313" key="4">
    <source>
        <dbReference type="Proteomes" id="UP000094893"/>
    </source>
</evidence>